<evidence type="ECO:0000256" key="2">
    <source>
        <dbReference type="ARBA" id="ARBA00022679"/>
    </source>
</evidence>
<dbReference type="GO" id="GO:0008168">
    <property type="term" value="F:methyltransferase activity"/>
    <property type="evidence" value="ECO:0007669"/>
    <property type="project" value="UniProtKB-KW"/>
</dbReference>
<evidence type="ECO:0000256" key="1">
    <source>
        <dbReference type="ARBA" id="ARBA00010688"/>
    </source>
</evidence>
<dbReference type="PROSITE" id="PS00584">
    <property type="entry name" value="PFKB_KINASES_2"/>
    <property type="match status" value="1"/>
</dbReference>
<keyword evidence="5" id="KW-0489">Methyltransferase</keyword>
<gene>
    <name evidence="5" type="ordered locus">HRM2_23260</name>
</gene>
<protein>
    <submittedName>
        <fullName evidence="5">Predicted SAM-methyltransferase</fullName>
        <ecNumber evidence="5">2.1.1.-</ecNumber>
    </submittedName>
</protein>
<dbReference type="InterPro" id="IPR029056">
    <property type="entry name" value="Ribokinase-like"/>
</dbReference>
<sequence length="325" mass="34462">MVDSSTRITGIGSALVDLLINETDGFLEALGKEKGGMTLVEHHDQEEILGRSTEKPVVVPGGAACNTIVGTAKLGGEARFIGMRGTDAYGDQYEAALRRFNVEPLFNVSTSTTGRVLSVITPDAQRSMFTHLGASVEMDPLKVLPELFTDTAIAVIEGYLLFNPDLMLASLKSAKAAGAKIALDLASFEVVEASRPILADIIADYVDILIANEDEAKAYTGFTDESAALKALSKNVDISVLKVGKRGSHVAANGRKIRIDPQKGKEAVDTTGAGDLWASGFLYGVAHGYSLEQSGKIGSACGYEVCQVVGAQVPDKAWDRIKQLL</sequence>
<keyword evidence="2 5" id="KW-0808">Transferase</keyword>
<dbReference type="PANTHER" id="PTHR43320:SF3">
    <property type="entry name" value="CARBOHYDRATE KINASE PFKB DOMAIN-CONTAINING PROTEIN"/>
    <property type="match status" value="1"/>
</dbReference>
<comment type="similarity">
    <text evidence="1">Belongs to the carbohydrate kinase PfkB family.</text>
</comment>
<keyword evidence="6" id="KW-1185">Reference proteome</keyword>
<dbReference type="EC" id="2.1.1.-" evidence="5"/>
<reference evidence="5 6" key="1">
    <citation type="journal article" date="2009" name="Environ. Microbiol.">
        <title>Genome sequence of Desulfobacterium autotrophicum HRM2, a marine sulfate reducer oxidizing organic carbon completely to carbon dioxide.</title>
        <authorList>
            <person name="Strittmatter A.W."/>
            <person name="Liesegang H."/>
            <person name="Rabus R."/>
            <person name="Decker I."/>
            <person name="Amann J."/>
            <person name="Andres S."/>
            <person name="Henne A."/>
            <person name="Fricke W.F."/>
            <person name="Martinez-Arias R."/>
            <person name="Bartels D."/>
            <person name="Goesmann A."/>
            <person name="Krause L."/>
            <person name="Puehler A."/>
            <person name="Klenk H.P."/>
            <person name="Richter M."/>
            <person name="Schuler M."/>
            <person name="Gloeckner F.O."/>
            <person name="Meyerdierks A."/>
            <person name="Gottschalk G."/>
            <person name="Amann R."/>
        </authorList>
    </citation>
    <scope>NUCLEOTIDE SEQUENCE [LARGE SCALE GENOMIC DNA]</scope>
    <source>
        <strain evidence="6">ATCC 43914 / DSM 3382 / HRM2</strain>
    </source>
</reference>
<dbReference type="CDD" id="cd01168">
    <property type="entry name" value="adenosine_kinase"/>
    <property type="match status" value="1"/>
</dbReference>
<dbReference type="KEGG" id="dat:HRM2_23260"/>
<proteinExistence type="inferred from homology"/>
<organism evidence="5 6">
    <name type="scientific">Desulforapulum autotrophicum (strain ATCC 43914 / DSM 3382 / VKM B-1955 / HRM2)</name>
    <name type="common">Desulfobacterium autotrophicum</name>
    <dbReference type="NCBI Taxonomy" id="177437"/>
    <lineage>
        <taxon>Bacteria</taxon>
        <taxon>Pseudomonadati</taxon>
        <taxon>Thermodesulfobacteriota</taxon>
        <taxon>Desulfobacteria</taxon>
        <taxon>Desulfobacterales</taxon>
        <taxon>Desulfobacteraceae</taxon>
        <taxon>Desulforapulum</taxon>
    </lineage>
</organism>
<keyword evidence="3" id="KW-0418">Kinase</keyword>
<name>C0QES9_DESAH</name>
<feature type="domain" description="Carbohydrate kinase PfkB" evidence="4">
    <location>
        <begin position="54"/>
        <end position="314"/>
    </location>
</feature>
<dbReference type="AlphaFoldDB" id="C0QES9"/>
<dbReference type="GO" id="GO:0016301">
    <property type="term" value="F:kinase activity"/>
    <property type="evidence" value="ECO:0007669"/>
    <property type="project" value="UniProtKB-KW"/>
</dbReference>
<dbReference type="SUPFAM" id="SSF53613">
    <property type="entry name" value="Ribokinase-like"/>
    <property type="match status" value="1"/>
</dbReference>
<dbReference type="STRING" id="177437.HRM2_23260"/>
<dbReference type="EMBL" id="CP001087">
    <property type="protein sequence ID" value="ACN15421.1"/>
    <property type="molecule type" value="Genomic_DNA"/>
</dbReference>
<dbReference type="HOGENOM" id="CLU_027634_5_1_7"/>
<dbReference type="InterPro" id="IPR011611">
    <property type="entry name" value="PfkB_dom"/>
</dbReference>
<dbReference type="InterPro" id="IPR002173">
    <property type="entry name" value="Carboh/pur_kinase_PfkB_CS"/>
</dbReference>
<dbReference type="GO" id="GO:0032259">
    <property type="term" value="P:methylation"/>
    <property type="evidence" value="ECO:0007669"/>
    <property type="project" value="UniProtKB-KW"/>
</dbReference>
<evidence type="ECO:0000256" key="3">
    <source>
        <dbReference type="ARBA" id="ARBA00022777"/>
    </source>
</evidence>
<evidence type="ECO:0000313" key="6">
    <source>
        <dbReference type="Proteomes" id="UP000000442"/>
    </source>
</evidence>
<dbReference type="Pfam" id="PF00294">
    <property type="entry name" value="PfkB"/>
    <property type="match status" value="1"/>
</dbReference>
<evidence type="ECO:0000259" key="4">
    <source>
        <dbReference type="Pfam" id="PF00294"/>
    </source>
</evidence>
<dbReference type="eggNOG" id="COG0524">
    <property type="taxonomic scope" value="Bacteria"/>
</dbReference>
<dbReference type="Gene3D" id="3.40.1190.20">
    <property type="match status" value="1"/>
</dbReference>
<dbReference type="Proteomes" id="UP000000442">
    <property type="component" value="Chromosome"/>
</dbReference>
<dbReference type="InterPro" id="IPR052700">
    <property type="entry name" value="Carb_kinase_PfkB-like"/>
</dbReference>
<dbReference type="PANTHER" id="PTHR43320">
    <property type="entry name" value="SUGAR KINASE"/>
    <property type="match status" value="1"/>
</dbReference>
<evidence type="ECO:0000313" key="5">
    <source>
        <dbReference type="EMBL" id="ACN15421.1"/>
    </source>
</evidence>
<accession>C0QES9</accession>